<name>A0ABR4PCH6_9HELO</name>
<dbReference type="InterPro" id="IPR050231">
    <property type="entry name" value="Iron_ascorbate_oxido_reductase"/>
</dbReference>
<protein>
    <recommendedName>
        <fullName evidence="3">Fe2OG dioxygenase domain-containing protein</fullName>
    </recommendedName>
</protein>
<reference evidence="4 5" key="1">
    <citation type="submission" date="2024-06" db="EMBL/GenBank/DDBJ databases">
        <title>Complete genome of Phlyctema vagabunda strain 19-DSS-EL-015.</title>
        <authorList>
            <person name="Fiorenzani C."/>
        </authorList>
    </citation>
    <scope>NUCLEOTIDE SEQUENCE [LARGE SCALE GENOMIC DNA]</scope>
    <source>
        <strain evidence="4 5">19-DSS-EL-015</strain>
    </source>
</reference>
<dbReference type="InterPro" id="IPR044861">
    <property type="entry name" value="IPNS-like_FE2OG_OXY"/>
</dbReference>
<dbReference type="PROSITE" id="PS51471">
    <property type="entry name" value="FE2OG_OXY"/>
    <property type="match status" value="1"/>
</dbReference>
<comment type="similarity">
    <text evidence="1 2">Belongs to the iron/ascorbate-dependent oxidoreductase family.</text>
</comment>
<gene>
    <name evidence="4" type="ORF">PVAG01_07461</name>
</gene>
<comment type="caution">
    <text evidence="4">The sequence shown here is derived from an EMBL/GenBank/DDBJ whole genome shotgun (WGS) entry which is preliminary data.</text>
</comment>
<organism evidence="4 5">
    <name type="scientific">Phlyctema vagabunda</name>
    <dbReference type="NCBI Taxonomy" id="108571"/>
    <lineage>
        <taxon>Eukaryota</taxon>
        <taxon>Fungi</taxon>
        <taxon>Dikarya</taxon>
        <taxon>Ascomycota</taxon>
        <taxon>Pezizomycotina</taxon>
        <taxon>Leotiomycetes</taxon>
        <taxon>Helotiales</taxon>
        <taxon>Dermateaceae</taxon>
        <taxon>Phlyctema</taxon>
    </lineage>
</organism>
<dbReference type="Proteomes" id="UP001629113">
    <property type="component" value="Unassembled WGS sequence"/>
</dbReference>
<dbReference type="InterPro" id="IPR005123">
    <property type="entry name" value="Oxoglu/Fe-dep_dioxygenase_dom"/>
</dbReference>
<keyword evidence="2" id="KW-0560">Oxidoreductase</keyword>
<evidence type="ECO:0000259" key="3">
    <source>
        <dbReference type="PROSITE" id="PS51471"/>
    </source>
</evidence>
<keyword evidence="2" id="KW-0408">Iron</keyword>
<proteinExistence type="inferred from homology"/>
<evidence type="ECO:0000256" key="1">
    <source>
        <dbReference type="ARBA" id="ARBA00008056"/>
    </source>
</evidence>
<dbReference type="PANTHER" id="PTHR47990">
    <property type="entry name" value="2-OXOGLUTARATE (2OG) AND FE(II)-DEPENDENT OXYGENASE SUPERFAMILY PROTEIN-RELATED"/>
    <property type="match status" value="1"/>
</dbReference>
<keyword evidence="2" id="KW-0479">Metal-binding</keyword>
<keyword evidence="5" id="KW-1185">Reference proteome</keyword>
<sequence>MGSIGIGAHTSSEIPLLDMSWYTSGSELERRQFCASLLQSFSHQGMVKLINHSIREDDIKSAFHWNKELFNLPEETKSQIKRPAQANPNRGWCPKGHEKSYAITDFEKGQKKDKPEILDVKESFDMGALDDPLYDNKWLAEEKFPGFRPFMEKFYGECHNLHTTLLEAVEEGFRAEGHNVDLQTLCKENVSEMRLNYYPPIHVRELRSERVNRISEHTDFGTFTLLLQDSVGGLEVENQSDLGTYFPVEASSMNEILVNVGDSLQRITNDFFTSVSHRVVVPSSFANKDTGIIAGRYSIAYFAKVARAQSLKPLPMFVDPNETPKYEDMTAFEWNQIKLKKIYG</sequence>
<dbReference type="InterPro" id="IPR026992">
    <property type="entry name" value="DIOX_N"/>
</dbReference>
<dbReference type="Pfam" id="PF14226">
    <property type="entry name" value="DIOX_N"/>
    <property type="match status" value="1"/>
</dbReference>
<dbReference type="SUPFAM" id="SSF51197">
    <property type="entry name" value="Clavaminate synthase-like"/>
    <property type="match status" value="1"/>
</dbReference>
<evidence type="ECO:0000313" key="4">
    <source>
        <dbReference type="EMBL" id="KAL3421016.1"/>
    </source>
</evidence>
<dbReference type="EMBL" id="JBFCZG010000006">
    <property type="protein sequence ID" value="KAL3421016.1"/>
    <property type="molecule type" value="Genomic_DNA"/>
</dbReference>
<accession>A0ABR4PCH6</accession>
<dbReference type="Pfam" id="PF03171">
    <property type="entry name" value="2OG-FeII_Oxy"/>
    <property type="match status" value="1"/>
</dbReference>
<dbReference type="InterPro" id="IPR027443">
    <property type="entry name" value="IPNS-like_sf"/>
</dbReference>
<dbReference type="Gene3D" id="2.60.120.330">
    <property type="entry name" value="B-lactam Antibiotic, Isopenicillin N Synthase, Chain"/>
    <property type="match status" value="1"/>
</dbReference>
<evidence type="ECO:0000256" key="2">
    <source>
        <dbReference type="RuleBase" id="RU003682"/>
    </source>
</evidence>
<evidence type="ECO:0000313" key="5">
    <source>
        <dbReference type="Proteomes" id="UP001629113"/>
    </source>
</evidence>
<feature type="domain" description="Fe2OG dioxygenase" evidence="3">
    <location>
        <begin position="189"/>
        <end position="305"/>
    </location>
</feature>